<dbReference type="Gene3D" id="2.40.50.90">
    <property type="match status" value="5"/>
</dbReference>
<dbReference type="GO" id="GO:0005634">
    <property type="term" value="C:nucleus"/>
    <property type="evidence" value="ECO:0007669"/>
    <property type="project" value="TreeGrafter"/>
</dbReference>
<evidence type="ECO:0000256" key="1">
    <source>
        <dbReference type="ARBA" id="ARBA00004496"/>
    </source>
</evidence>
<keyword evidence="7" id="KW-1185">Reference proteome</keyword>
<evidence type="ECO:0000259" key="5">
    <source>
        <dbReference type="PROSITE" id="PS50830"/>
    </source>
</evidence>
<dbReference type="SMART" id="SM00318">
    <property type="entry name" value="SNc"/>
    <property type="match status" value="4"/>
</dbReference>
<reference evidence="6" key="1">
    <citation type="submission" date="2021-02" db="EMBL/GenBank/DDBJ databases">
        <authorList>
            <person name="Bekaert M."/>
        </authorList>
    </citation>
    <scope>NUCLEOTIDE SEQUENCE</scope>
    <source>
        <strain evidence="6">IoA-00</strain>
    </source>
</reference>
<evidence type="ECO:0000313" key="7">
    <source>
        <dbReference type="Proteomes" id="UP000675881"/>
    </source>
</evidence>
<protein>
    <submittedName>
        <fullName evidence="6">SND1</fullName>
    </submittedName>
</protein>
<dbReference type="AlphaFoldDB" id="A0A7R8CW50"/>
<dbReference type="SUPFAM" id="SSF50199">
    <property type="entry name" value="Staphylococcal nuclease"/>
    <property type="match status" value="5"/>
</dbReference>
<dbReference type="GO" id="GO:0031332">
    <property type="term" value="C:RNAi effector complex"/>
    <property type="evidence" value="ECO:0007669"/>
    <property type="project" value="InterPro"/>
</dbReference>
<evidence type="ECO:0000313" key="6">
    <source>
        <dbReference type="EMBL" id="CAF2950207.1"/>
    </source>
</evidence>
<dbReference type="InterPro" id="IPR016071">
    <property type="entry name" value="Staphylococal_nuclease_OB-fold"/>
</dbReference>
<dbReference type="InterPro" id="IPR035437">
    <property type="entry name" value="SNase_OB-fold_sf"/>
</dbReference>
<dbReference type="EMBL" id="HG994584">
    <property type="protein sequence ID" value="CAF2950207.1"/>
    <property type="molecule type" value="Genomic_DNA"/>
</dbReference>
<dbReference type="FunFam" id="2.40.50.90:FF:000001">
    <property type="entry name" value="Staphylococcal nuclease domain-containing protein"/>
    <property type="match status" value="1"/>
</dbReference>
<evidence type="ECO:0000256" key="3">
    <source>
        <dbReference type="ARBA" id="ARBA00022737"/>
    </source>
</evidence>
<dbReference type="InterPro" id="IPR016685">
    <property type="entry name" value="Silence_cplx_Nase-comp_TudorSN"/>
</dbReference>
<dbReference type="FunFam" id="2.40.50.90:FF:000002">
    <property type="entry name" value="Staphylococcal nuclease domain-containing protein"/>
    <property type="match status" value="1"/>
</dbReference>
<dbReference type="GO" id="GO:0004518">
    <property type="term" value="F:nuclease activity"/>
    <property type="evidence" value="ECO:0007669"/>
    <property type="project" value="TreeGrafter"/>
</dbReference>
<dbReference type="Pfam" id="PF00565">
    <property type="entry name" value="SNase"/>
    <property type="match status" value="4"/>
</dbReference>
<keyword evidence="3" id="KW-0677">Repeat</keyword>
<dbReference type="CDD" id="cd00175">
    <property type="entry name" value="SNc"/>
    <property type="match status" value="2"/>
</dbReference>
<organism evidence="6 7">
    <name type="scientific">Lepeophtheirus salmonis</name>
    <name type="common">Salmon louse</name>
    <name type="synonym">Caligus salmonis</name>
    <dbReference type="NCBI Taxonomy" id="72036"/>
    <lineage>
        <taxon>Eukaryota</taxon>
        <taxon>Metazoa</taxon>
        <taxon>Ecdysozoa</taxon>
        <taxon>Arthropoda</taxon>
        <taxon>Crustacea</taxon>
        <taxon>Multicrustacea</taxon>
        <taxon>Hexanauplia</taxon>
        <taxon>Copepoda</taxon>
        <taxon>Siphonostomatoida</taxon>
        <taxon>Caligidae</taxon>
        <taxon>Lepeophtheirus</taxon>
    </lineage>
</organism>
<accession>A0A7R8CW50</accession>
<sequence length="869" mass="96337">MATEGEQKPKSYFRGIVKQVLDGGSIVIRGQPRNGPPPERTLALADIEAPRLARRPTINSPNATEDEPYAWEAREFLRKLLVGKSVLGTVNYTVPSGREYGVLLYGSDDPETATNAAVTLLSAGLVKIRDSCNDDVLKEAFNSAKTQGKGIHCETSPKEVVRQIVWDLEDPRRLVESLNGKPCQSVIEHVRDGSTIRAFITPPGSDTFHHVTLMLSGVRCPIVKIGSDGKMDPAASDAYALEAQYFTESRLLQREVLLITLESVSNKNCVGSVVTPSGNNIAEALVKEGFAKCMEWSLKYVSSGPEKYRQAQADAKARKIRLWKDYTGPVIPEVSAKDKEFTGKVVEIVNGDALMVKKSKTETKKIHLASIRPPKLPESKGDKPRTGAFRPLYDIPFMFEAREFLRKKLIGQTVKVTVDYIQPENNDFPEKCCCTVKIGGVNVAEALVSKGFATVVRYSADNDQRSSHYDDLLAAEDKALKSNKGLHDKKNIPTRRISDLTGDSTKSKTFLPSFQRAGKISGVVEFVASGSRFRVYIPRESCVITFLLSGIQCPRAARNLPGSGQFNEEPFGNEALSFSKELTLQREVEIEVETVDKGGNFIGYMFCGGENMSLSLVEQGFAAAYSTAYNSSYGNAIFSAEDSAKKRKEKRWANYVEEVAKDTEEDKKDENEDRKVHFLTMLLSLKLPQILKFLFKRTEDDRSLPTKKRVTSALRNLLMMNGIVLKSKKEANLPKTSCTVLPASFTSLPSFAKEYSLALCLPPPDEDYAAICASFMKEDLLDKIFKLNIEYKIGGASYVTLTDPQSDKDMGMSYVAEGLMLVDRKGGRRLAKLVKSYQEAQESAKKKHINMWEYGDITADDAKEFGLGK</sequence>
<dbReference type="Proteomes" id="UP000675881">
    <property type="component" value="Chromosome 5"/>
</dbReference>
<dbReference type="PANTHER" id="PTHR12302:SF2">
    <property type="entry name" value="STAPHYLOCOCCAL NUCLEASE DOMAIN-CONTAINING PROTEIN 1"/>
    <property type="match status" value="1"/>
</dbReference>
<dbReference type="GO" id="GO:0031047">
    <property type="term" value="P:regulatory ncRNA-mediated gene silencing"/>
    <property type="evidence" value="ECO:0007669"/>
    <property type="project" value="UniProtKB-UniRule"/>
</dbReference>
<dbReference type="PIRSF" id="PIRSF017179">
    <property type="entry name" value="RISC-Tudor-SN"/>
    <property type="match status" value="1"/>
</dbReference>
<dbReference type="GO" id="GO:0006402">
    <property type="term" value="P:mRNA catabolic process"/>
    <property type="evidence" value="ECO:0007669"/>
    <property type="project" value="UniProtKB-UniRule"/>
</dbReference>
<gene>
    <name evidence="6" type="ORF">LSAA_9508</name>
</gene>
<keyword evidence="2 4" id="KW-0963">Cytoplasm</keyword>
<feature type="domain" description="TNase-like" evidence="5">
    <location>
        <begin position="181"/>
        <end position="325"/>
    </location>
</feature>
<feature type="domain" description="TNase-like" evidence="5">
    <location>
        <begin position="518"/>
        <end position="654"/>
    </location>
</feature>
<dbReference type="GO" id="GO:0003723">
    <property type="term" value="F:RNA binding"/>
    <property type="evidence" value="ECO:0007669"/>
    <property type="project" value="UniProtKB-UniRule"/>
</dbReference>
<feature type="domain" description="TNase-like" evidence="5">
    <location>
        <begin position="339"/>
        <end position="489"/>
    </location>
</feature>
<proteinExistence type="predicted"/>
<feature type="domain" description="TNase-like" evidence="5">
    <location>
        <begin position="11"/>
        <end position="154"/>
    </location>
</feature>
<name>A0A7R8CW50_LEPSM</name>
<dbReference type="PANTHER" id="PTHR12302">
    <property type="entry name" value="EBNA2 BINDING PROTEIN P100"/>
    <property type="match status" value="1"/>
</dbReference>
<dbReference type="GO" id="GO:0005829">
    <property type="term" value="C:cytosol"/>
    <property type="evidence" value="ECO:0007669"/>
    <property type="project" value="UniProtKB-UniRule"/>
</dbReference>
<evidence type="ECO:0000256" key="2">
    <source>
        <dbReference type="ARBA" id="ARBA00022490"/>
    </source>
</evidence>
<evidence type="ECO:0000256" key="4">
    <source>
        <dbReference type="PIRNR" id="PIRNR017179"/>
    </source>
</evidence>
<dbReference type="PROSITE" id="PS50830">
    <property type="entry name" value="TNASE_3"/>
    <property type="match status" value="4"/>
</dbReference>
<dbReference type="OrthoDB" id="10023235at2759"/>
<comment type="subcellular location">
    <subcellularLocation>
        <location evidence="1 4">Cytoplasm</location>
    </subcellularLocation>
</comment>